<dbReference type="PANTHER" id="PTHR22776">
    <property type="entry name" value="MARVEL-CONTAINING POTENTIAL LIPID RAFT-ASSOCIATED PROTEIN"/>
    <property type="match status" value="1"/>
</dbReference>
<keyword evidence="4 5" id="KW-0472">Membrane</keyword>
<dbReference type="AlphaFoldDB" id="A0A8S1HNE4"/>
<dbReference type="OrthoDB" id="10028364at2759"/>
<dbReference type="PANTHER" id="PTHR22776:SF52">
    <property type="entry name" value="MARVEL DOMAIN-CONTAINING PROTEIN"/>
    <property type="match status" value="1"/>
</dbReference>
<evidence type="ECO:0000256" key="4">
    <source>
        <dbReference type="ARBA" id="ARBA00023136"/>
    </source>
</evidence>
<keyword evidence="10" id="KW-1185">Reference proteome</keyword>
<evidence type="ECO:0000256" key="5">
    <source>
        <dbReference type="PROSITE-ProRule" id="PRU00581"/>
    </source>
</evidence>
<comment type="caution">
    <text evidence="9">The sequence shown here is derived from an EMBL/GenBank/DDBJ whole genome shotgun (WGS) entry which is preliminary data.</text>
</comment>
<dbReference type="Proteomes" id="UP000835052">
    <property type="component" value="Unassembled WGS sequence"/>
</dbReference>
<evidence type="ECO:0000256" key="1">
    <source>
        <dbReference type="ARBA" id="ARBA00004141"/>
    </source>
</evidence>
<evidence type="ECO:0000313" key="10">
    <source>
        <dbReference type="Proteomes" id="UP000835052"/>
    </source>
</evidence>
<evidence type="ECO:0000256" key="2">
    <source>
        <dbReference type="ARBA" id="ARBA00022692"/>
    </source>
</evidence>
<dbReference type="GO" id="GO:0016020">
    <property type="term" value="C:membrane"/>
    <property type="evidence" value="ECO:0007669"/>
    <property type="project" value="UniProtKB-SubCell"/>
</dbReference>
<proteinExistence type="predicted"/>
<organism evidence="9 10">
    <name type="scientific">Caenorhabditis auriculariae</name>
    <dbReference type="NCBI Taxonomy" id="2777116"/>
    <lineage>
        <taxon>Eukaryota</taxon>
        <taxon>Metazoa</taxon>
        <taxon>Ecdysozoa</taxon>
        <taxon>Nematoda</taxon>
        <taxon>Chromadorea</taxon>
        <taxon>Rhabditida</taxon>
        <taxon>Rhabditina</taxon>
        <taxon>Rhabditomorpha</taxon>
        <taxon>Rhabditoidea</taxon>
        <taxon>Rhabditidae</taxon>
        <taxon>Peloderinae</taxon>
        <taxon>Caenorhabditis</taxon>
    </lineage>
</organism>
<evidence type="ECO:0000313" key="9">
    <source>
        <dbReference type="EMBL" id="CAD6195889.1"/>
    </source>
</evidence>
<gene>
    <name evidence="9" type="ORF">CAUJ_LOCUS11807</name>
</gene>
<dbReference type="InterPro" id="IPR050578">
    <property type="entry name" value="MARVEL-CKLF_proteins"/>
</dbReference>
<feature type="transmembrane region" description="Helical" evidence="7">
    <location>
        <begin position="205"/>
        <end position="225"/>
    </location>
</feature>
<feature type="transmembrane region" description="Helical" evidence="7">
    <location>
        <begin position="175"/>
        <end position="193"/>
    </location>
</feature>
<feature type="compositionally biased region" description="Basic and acidic residues" evidence="6">
    <location>
        <begin position="78"/>
        <end position="91"/>
    </location>
</feature>
<sequence>MRNLRFESHRNNGGAAETEFNWGEFRRAEAIFQEAKGMADYTGATQTITVRNPDGTTETKLMLRSDEEHHGTTAVDLEPVREVPHSDDYKRPHPPPRSPVAEPKKKLQFHMNTSKIQIIPNNRQGQLNTGYLATIGGVLKIAEIVLSFIAFVLAICADRRTTTAAWTEHITFETLLVVTAFLLGYVCFPHLTIKDEPTREGLIVVELLFYGVNTVLYFISIWLMVHLSASWGTDGRGAAIMSAVICVALTVLFAIETFLKLKAWRGENEPSSRVITTGNTPA</sequence>
<evidence type="ECO:0000256" key="7">
    <source>
        <dbReference type="SAM" id="Phobius"/>
    </source>
</evidence>
<dbReference type="PROSITE" id="PS51225">
    <property type="entry name" value="MARVEL"/>
    <property type="match status" value="1"/>
</dbReference>
<dbReference type="EMBL" id="CAJGYM010000062">
    <property type="protein sequence ID" value="CAD6195889.1"/>
    <property type="molecule type" value="Genomic_DNA"/>
</dbReference>
<evidence type="ECO:0000256" key="6">
    <source>
        <dbReference type="SAM" id="MobiDB-lite"/>
    </source>
</evidence>
<protein>
    <recommendedName>
        <fullName evidence="8">MARVEL domain-containing protein</fullName>
    </recommendedName>
</protein>
<accession>A0A8S1HNE4</accession>
<feature type="transmembrane region" description="Helical" evidence="7">
    <location>
        <begin position="131"/>
        <end position="155"/>
    </location>
</feature>
<dbReference type="InterPro" id="IPR008253">
    <property type="entry name" value="Marvel"/>
</dbReference>
<name>A0A8S1HNE4_9PELO</name>
<evidence type="ECO:0000259" key="8">
    <source>
        <dbReference type="PROSITE" id="PS51225"/>
    </source>
</evidence>
<feature type="region of interest" description="Disordered" evidence="6">
    <location>
        <begin position="64"/>
        <end position="104"/>
    </location>
</feature>
<feature type="domain" description="MARVEL" evidence="8">
    <location>
        <begin position="131"/>
        <end position="265"/>
    </location>
</feature>
<reference evidence="9" key="1">
    <citation type="submission" date="2020-10" db="EMBL/GenBank/DDBJ databases">
        <authorList>
            <person name="Kikuchi T."/>
        </authorList>
    </citation>
    <scope>NUCLEOTIDE SEQUENCE</scope>
    <source>
        <strain evidence="9">NKZ352</strain>
    </source>
</reference>
<feature type="transmembrane region" description="Helical" evidence="7">
    <location>
        <begin position="237"/>
        <end position="255"/>
    </location>
</feature>
<keyword evidence="2 5" id="KW-0812">Transmembrane</keyword>
<dbReference type="Pfam" id="PF01284">
    <property type="entry name" value="MARVEL"/>
    <property type="match status" value="1"/>
</dbReference>
<keyword evidence="3 7" id="KW-1133">Transmembrane helix</keyword>
<comment type="subcellular location">
    <subcellularLocation>
        <location evidence="1">Membrane</location>
        <topology evidence="1">Multi-pass membrane protein</topology>
    </subcellularLocation>
</comment>
<evidence type="ECO:0000256" key="3">
    <source>
        <dbReference type="ARBA" id="ARBA00022989"/>
    </source>
</evidence>